<reference evidence="2 3" key="1">
    <citation type="submission" date="2020-08" db="EMBL/GenBank/DDBJ databases">
        <title>Genomic Encyclopedia of Type Strains, Phase IV (KMG-IV): sequencing the most valuable type-strain genomes for metagenomic binning, comparative biology and taxonomic classification.</title>
        <authorList>
            <person name="Goeker M."/>
        </authorList>
    </citation>
    <scope>NUCLEOTIDE SEQUENCE [LARGE SCALE GENOMIC DNA]</scope>
    <source>
        <strain evidence="2 3">DSM 26189</strain>
    </source>
</reference>
<dbReference type="PANTHER" id="PTHR12110:SF48">
    <property type="entry name" value="BLL3656 PROTEIN"/>
    <property type="match status" value="1"/>
</dbReference>
<dbReference type="AlphaFoldDB" id="A0A7W6BRD5"/>
<sequence length="290" mass="31340">MTPHHPGEEPQRTGRQRALALHQLTVREVPPAALPQIAATAGFGHVCLFTHVPAITLTGGGKAAFPTVDRRNIRAVRNSLRDHGVGVTSFEYFPIAAEVPVESYRDAIALGAELGARRAVTHIHDRDEARALHKLGELTDIAAEYGVGVGLEFMGLSPACNSLQRALWFVEQAGRDTIGIGVDALHLIRSGGSVEDIRAVPPRRIVYAQICDGIGLHRSADYHAEALDRLMPGTGNFPLADFLRALHENADLDVEAPQSGRRQADMPPLDRAREAFAWTNTILANALGTD</sequence>
<keyword evidence="3" id="KW-1185">Reference proteome</keyword>
<keyword evidence="2" id="KW-0413">Isomerase</keyword>
<evidence type="ECO:0000259" key="1">
    <source>
        <dbReference type="Pfam" id="PF01261"/>
    </source>
</evidence>
<evidence type="ECO:0000313" key="2">
    <source>
        <dbReference type="EMBL" id="MBB3928402.1"/>
    </source>
</evidence>
<gene>
    <name evidence="2" type="ORF">GGR43_004146</name>
</gene>
<name>A0A7W6BRD5_9SPHN</name>
<dbReference type="Pfam" id="PF01261">
    <property type="entry name" value="AP_endonuc_2"/>
    <property type="match status" value="1"/>
</dbReference>
<proteinExistence type="predicted"/>
<dbReference type="SUPFAM" id="SSF51658">
    <property type="entry name" value="Xylose isomerase-like"/>
    <property type="match status" value="1"/>
</dbReference>
<dbReference type="EMBL" id="JACIDT010000023">
    <property type="protein sequence ID" value="MBB3928402.1"/>
    <property type="molecule type" value="Genomic_DNA"/>
</dbReference>
<comment type="caution">
    <text evidence="2">The sequence shown here is derived from an EMBL/GenBank/DDBJ whole genome shotgun (WGS) entry which is preliminary data.</text>
</comment>
<dbReference type="InterPro" id="IPR050312">
    <property type="entry name" value="IolE/XylAMocC-like"/>
</dbReference>
<protein>
    <submittedName>
        <fullName evidence="2">Sugar phosphate isomerase/epimerase</fullName>
    </submittedName>
</protein>
<evidence type="ECO:0000313" key="3">
    <source>
        <dbReference type="Proteomes" id="UP000571950"/>
    </source>
</evidence>
<dbReference type="GO" id="GO:0016853">
    <property type="term" value="F:isomerase activity"/>
    <property type="evidence" value="ECO:0007669"/>
    <property type="project" value="UniProtKB-KW"/>
</dbReference>
<accession>A0A7W6BRD5</accession>
<dbReference type="RefSeq" id="WP_188073681.1">
    <property type="nucleotide sequence ID" value="NZ_BSPS01000017.1"/>
</dbReference>
<organism evidence="2 3">
    <name type="scientific">Sphingobium jiangsuense</name>
    <dbReference type="NCBI Taxonomy" id="870476"/>
    <lineage>
        <taxon>Bacteria</taxon>
        <taxon>Pseudomonadati</taxon>
        <taxon>Pseudomonadota</taxon>
        <taxon>Alphaproteobacteria</taxon>
        <taxon>Sphingomonadales</taxon>
        <taxon>Sphingomonadaceae</taxon>
        <taxon>Sphingobium</taxon>
    </lineage>
</organism>
<dbReference type="Gene3D" id="3.20.20.150">
    <property type="entry name" value="Divalent-metal-dependent TIM barrel enzymes"/>
    <property type="match status" value="1"/>
</dbReference>
<feature type="domain" description="Xylose isomerase-like TIM barrel" evidence="1">
    <location>
        <begin position="36"/>
        <end position="279"/>
    </location>
</feature>
<dbReference type="PANTHER" id="PTHR12110">
    <property type="entry name" value="HYDROXYPYRUVATE ISOMERASE"/>
    <property type="match status" value="1"/>
</dbReference>
<dbReference type="Proteomes" id="UP000571950">
    <property type="component" value="Unassembled WGS sequence"/>
</dbReference>
<dbReference type="InterPro" id="IPR036237">
    <property type="entry name" value="Xyl_isomerase-like_sf"/>
</dbReference>
<dbReference type="InterPro" id="IPR013022">
    <property type="entry name" value="Xyl_isomerase-like_TIM-brl"/>
</dbReference>